<reference evidence="2 3" key="1">
    <citation type="submission" date="2023-02" db="EMBL/GenBank/DDBJ databases">
        <title>LHISI_Scaffold_Assembly.</title>
        <authorList>
            <person name="Stuart O.P."/>
            <person name="Cleave R."/>
            <person name="Magrath M.J.L."/>
            <person name="Mikheyev A.S."/>
        </authorList>
    </citation>
    <scope>NUCLEOTIDE SEQUENCE [LARGE SCALE GENOMIC DNA]</scope>
    <source>
        <strain evidence="2">Daus_M_001</strain>
        <tissue evidence="2">Leg muscle</tissue>
    </source>
</reference>
<evidence type="ECO:0000313" key="2">
    <source>
        <dbReference type="EMBL" id="KAJ8883878.1"/>
    </source>
</evidence>
<gene>
    <name evidence="2" type="ORF">PR048_015733</name>
</gene>
<proteinExistence type="predicted"/>
<evidence type="ECO:0000313" key="3">
    <source>
        <dbReference type="Proteomes" id="UP001159363"/>
    </source>
</evidence>
<evidence type="ECO:0000256" key="1">
    <source>
        <dbReference type="SAM" id="MobiDB-lite"/>
    </source>
</evidence>
<feature type="region of interest" description="Disordered" evidence="1">
    <location>
        <begin position="99"/>
        <end position="128"/>
    </location>
</feature>
<organism evidence="2 3">
    <name type="scientific">Dryococelus australis</name>
    <dbReference type="NCBI Taxonomy" id="614101"/>
    <lineage>
        <taxon>Eukaryota</taxon>
        <taxon>Metazoa</taxon>
        <taxon>Ecdysozoa</taxon>
        <taxon>Arthropoda</taxon>
        <taxon>Hexapoda</taxon>
        <taxon>Insecta</taxon>
        <taxon>Pterygota</taxon>
        <taxon>Neoptera</taxon>
        <taxon>Polyneoptera</taxon>
        <taxon>Phasmatodea</taxon>
        <taxon>Verophasmatodea</taxon>
        <taxon>Anareolatae</taxon>
        <taxon>Phasmatidae</taxon>
        <taxon>Eurycanthinae</taxon>
        <taxon>Dryococelus</taxon>
    </lineage>
</organism>
<comment type="caution">
    <text evidence="2">The sequence shown here is derived from an EMBL/GenBank/DDBJ whole genome shotgun (WGS) entry which is preliminary data.</text>
</comment>
<accession>A0ABQ9HHT4</accession>
<feature type="region of interest" description="Disordered" evidence="1">
    <location>
        <begin position="309"/>
        <end position="342"/>
    </location>
</feature>
<keyword evidence="3" id="KW-1185">Reference proteome</keyword>
<dbReference type="Proteomes" id="UP001159363">
    <property type="component" value="Chromosome 4"/>
</dbReference>
<sequence>MQLVGGFFRRSPVSRALSFRRRCILTSITIIGSQDHHHRSLDEVIDDGTAISDPSEDVDGAVYVMPEDVNSDVDVLPEEVGGAIGVIPEDVDSAVGVIPEETGTEPSKDRPFTRPTPHKTDPSQDQPLIRLTPHHGTCGADCRACTAGIGECEADCDVCGANCSICGAFGAYFSACERLWNMWCDCGAIVKHTMPIVKCVVHAVDSSYKWFSHVAEHFESEVKTLRAGTEDVKEMSGENVHLFVAGSLRVSRRKRLLLHHLGKWPVSHENHGCNTLSSRLLARSALHGWSLRHGRRRPVYLRGSRVLHTHTSSDSRGTTRHLIGCRGRERERESDRERRERAPEVLGLARAVKASLPLAEKASGPVAEKTSLCEKPTMVPKNTATKAGQHTIMTLWLDRKRREEAREAHRREDAVVERLACSPATKANWVQSPATSLPNLRMWGSCRTMQLIGGFSRDLPFYPALSFRHRSIFTSITLIDLQYLTVESSPNLFTYSLHSLNATTRQEKKESQVQQIVDKRVSNCAIGNNCQGGGGGGRQDNRKLWRGDIDRFSSLGIKEQGEKILKIKTDIIFTICDVFGHSGANRIYGRSVDFFVCCTSSAIDFFGWASYNSTVADNYGHGISSAIDLFL</sequence>
<protein>
    <submittedName>
        <fullName evidence="2">Uncharacterized protein</fullName>
    </submittedName>
</protein>
<name>A0ABQ9HHT4_9NEOP</name>
<feature type="compositionally biased region" description="Basic and acidic residues" evidence="1">
    <location>
        <begin position="326"/>
        <end position="342"/>
    </location>
</feature>
<feature type="compositionally biased region" description="Basic and acidic residues" evidence="1">
    <location>
        <begin position="106"/>
        <end position="122"/>
    </location>
</feature>
<dbReference type="EMBL" id="JARBHB010000005">
    <property type="protein sequence ID" value="KAJ8883878.1"/>
    <property type="molecule type" value="Genomic_DNA"/>
</dbReference>